<dbReference type="RefSeq" id="WP_200275121.1">
    <property type="nucleotide sequence ID" value="NZ_JAENII010000001.1"/>
</dbReference>
<comment type="similarity">
    <text evidence="10">Belongs to the glycosyltransferase 28 family. MurG subfamily.</text>
</comment>
<dbReference type="InterPro" id="IPR007235">
    <property type="entry name" value="Glyco_trans_28_C"/>
</dbReference>
<dbReference type="SUPFAM" id="SSF53756">
    <property type="entry name" value="UDP-Glycosyltransferase/glycogen phosphorylase"/>
    <property type="match status" value="1"/>
</dbReference>
<gene>
    <name evidence="10 13" type="primary">murG</name>
    <name evidence="13" type="ORF">JIN81_00470</name>
</gene>
<keyword evidence="3 10" id="KW-0328">Glycosyltransferase</keyword>
<dbReference type="GO" id="GO:0005975">
    <property type="term" value="P:carbohydrate metabolic process"/>
    <property type="evidence" value="ECO:0007669"/>
    <property type="project" value="InterPro"/>
</dbReference>
<evidence type="ECO:0000259" key="12">
    <source>
        <dbReference type="Pfam" id="PF04101"/>
    </source>
</evidence>
<comment type="catalytic activity">
    <reaction evidence="10">
        <text>di-trans,octa-cis-undecaprenyl diphospho-N-acetyl-alpha-D-muramoyl-L-alanyl-D-glutamyl-meso-2,6-diaminopimeloyl-D-alanyl-D-alanine + UDP-N-acetyl-alpha-D-glucosamine = di-trans,octa-cis-undecaprenyl diphospho-[N-acetyl-alpha-D-glucosaminyl-(1-&gt;4)]-N-acetyl-alpha-D-muramoyl-L-alanyl-D-glutamyl-meso-2,6-diaminopimeloyl-D-alanyl-D-alanine + UDP + H(+)</text>
        <dbReference type="Rhea" id="RHEA:31227"/>
        <dbReference type="ChEBI" id="CHEBI:15378"/>
        <dbReference type="ChEBI" id="CHEBI:57705"/>
        <dbReference type="ChEBI" id="CHEBI:58223"/>
        <dbReference type="ChEBI" id="CHEBI:61387"/>
        <dbReference type="ChEBI" id="CHEBI:61388"/>
        <dbReference type="EC" id="2.4.1.227"/>
    </reaction>
</comment>
<proteinExistence type="inferred from homology"/>
<dbReference type="Gene3D" id="3.40.50.2000">
    <property type="entry name" value="Glycogen Phosphorylase B"/>
    <property type="match status" value="2"/>
</dbReference>
<dbReference type="GO" id="GO:0009252">
    <property type="term" value="P:peptidoglycan biosynthetic process"/>
    <property type="evidence" value="ECO:0007669"/>
    <property type="project" value="UniProtKB-UniRule"/>
</dbReference>
<dbReference type="InterPro" id="IPR006009">
    <property type="entry name" value="GlcNAc_MurG"/>
</dbReference>
<reference evidence="13" key="1">
    <citation type="submission" date="2021-01" db="EMBL/GenBank/DDBJ databases">
        <title>Modified the classification status of verrucomicrobia.</title>
        <authorList>
            <person name="Feng X."/>
        </authorList>
    </citation>
    <scope>NUCLEOTIDE SEQUENCE</scope>
    <source>
        <strain evidence="13">KCTC 22201</strain>
    </source>
</reference>
<dbReference type="HAMAP" id="MF_00033">
    <property type="entry name" value="MurG"/>
    <property type="match status" value="1"/>
</dbReference>
<feature type="domain" description="Glycosyltransferase family 28 N-terminal" evidence="11">
    <location>
        <begin position="11"/>
        <end position="148"/>
    </location>
</feature>
<comment type="function">
    <text evidence="10">Cell wall formation. Catalyzes the transfer of a GlcNAc subunit on undecaprenyl-pyrophosphoryl-MurNAc-pentapeptide (lipid intermediate I) to form undecaprenyl-pyrophosphoryl-MurNAc-(pentapeptide)GlcNAc (lipid intermediate II).</text>
</comment>
<feature type="binding site" evidence="10">
    <location>
        <begin position="17"/>
        <end position="19"/>
    </location>
    <ligand>
        <name>UDP-N-acetyl-alpha-D-glucosamine</name>
        <dbReference type="ChEBI" id="CHEBI:57705"/>
    </ligand>
</feature>
<evidence type="ECO:0000256" key="2">
    <source>
        <dbReference type="ARBA" id="ARBA00022618"/>
    </source>
</evidence>
<dbReference type="GO" id="GO:0071555">
    <property type="term" value="P:cell wall organization"/>
    <property type="evidence" value="ECO:0007669"/>
    <property type="project" value="UniProtKB-KW"/>
</dbReference>
<evidence type="ECO:0000256" key="3">
    <source>
        <dbReference type="ARBA" id="ARBA00022676"/>
    </source>
</evidence>
<evidence type="ECO:0000256" key="9">
    <source>
        <dbReference type="ARBA" id="ARBA00023316"/>
    </source>
</evidence>
<keyword evidence="9 10" id="KW-0961">Cell wall biogenesis/degradation</keyword>
<evidence type="ECO:0000256" key="6">
    <source>
        <dbReference type="ARBA" id="ARBA00022984"/>
    </source>
</evidence>
<evidence type="ECO:0000256" key="8">
    <source>
        <dbReference type="ARBA" id="ARBA00023306"/>
    </source>
</evidence>
<name>A0A934RAM5_9BACT</name>
<feature type="binding site" evidence="10">
    <location>
        <position position="202"/>
    </location>
    <ligand>
        <name>UDP-N-acetyl-alpha-D-glucosamine</name>
        <dbReference type="ChEBI" id="CHEBI:57705"/>
    </ligand>
</feature>
<feature type="binding site" evidence="10">
    <location>
        <position position="171"/>
    </location>
    <ligand>
        <name>UDP-N-acetyl-alpha-D-glucosamine</name>
        <dbReference type="ChEBI" id="CHEBI:57705"/>
    </ligand>
</feature>
<evidence type="ECO:0000256" key="4">
    <source>
        <dbReference type="ARBA" id="ARBA00022679"/>
    </source>
</evidence>
<keyword evidence="8 10" id="KW-0131">Cell cycle</keyword>
<sequence length="383" mass="40585">MDRSVCQPGLVIACGGTGGHLFPGLAVAEEWSARGGRVLLLVSEKKIDQEASRKYDKFRFETIPALPKPATFSPKMLPFVWNVLRTIGQCKEILKDFGADAVLGMGGFTSLPPVVAAKRMGLPAFVHDSNALPGKANRVTSRWCSEVFVGLEAARKHFPGVKTVVTGTPVRDELRSLPTREDAAKEWGLDPAKPTILVMGGSQGARKLNSIVAEAFGAGAEHADLPQVLHIAGPGDEERVRSEAGGREGYRVVGFCDQMPAAYAVADAVVARSGASSMTELAFLELPSVLVPFPYAADDHQTVNARVFHDAGAAYLETESELTSEELIERVGEMLEPGRRSDMVAATRRLAVPDAAAAICDAVGTTIGFEGTKKGEGGAEASA</sequence>
<evidence type="ECO:0000259" key="11">
    <source>
        <dbReference type="Pfam" id="PF03033"/>
    </source>
</evidence>
<protein>
    <recommendedName>
        <fullName evidence="10">UDP-N-acetylglucosamine--N-acetylmuramyl-(pentapeptide) pyrophosphoryl-undecaprenol N-acetylglucosamine transferase</fullName>
        <ecNumber evidence="10">2.4.1.227</ecNumber>
    </recommendedName>
    <alternativeName>
        <fullName evidence="10">Undecaprenyl-PP-MurNAc-pentapeptide-UDPGlcNAc GlcNAc transferase</fullName>
    </alternativeName>
</protein>
<evidence type="ECO:0000256" key="7">
    <source>
        <dbReference type="ARBA" id="ARBA00023136"/>
    </source>
</evidence>
<dbReference type="GO" id="GO:0050511">
    <property type="term" value="F:undecaprenyldiphospho-muramoylpentapeptide beta-N-acetylglucosaminyltransferase activity"/>
    <property type="evidence" value="ECO:0007669"/>
    <property type="project" value="UniProtKB-UniRule"/>
</dbReference>
<dbReference type="InterPro" id="IPR004276">
    <property type="entry name" value="GlycoTrans_28_N"/>
</dbReference>
<keyword evidence="2 10" id="KW-0132">Cell division</keyword>
<evidence type="ECO:0000256" key="10">
    <source>
        <dbReference type="HAMAP-Rule" id="MF_00033"/>
    </source>
</evidence>
<dbReference type="GO" id="GO:0008360">
    <property type="term" value="P:regulation of cell shape"/>
    <property type="evidence" value="ECO:0007669"/>
    <property type="project" value="UniProtKB-KW"/>
</dbReference>
<comment type="subcellular location">
    <subcellularLocation>
        <location evidence="10">Cell membrane</location>
        <topology evidence="10">Peripheral membrane protein</topology>
        <orientation evidence="10">Cytoplasmic side</orientation>
    </subcellularLocation>
</comment>
<comment type="pathway">
    <text evidence="10">Cell wall biogenesis; peptidoglycan biosynthesis.</text>
</comment>
<keyword evidence="6 10" id="KW-0573">Peptidoglycan synthesis</keyword>
<dbReference type="AlphaFoldDB" id="A0A934RAM5"/>
<organism evidence="13 14">
    <name type="scientific">Haloferula rosea</name>
    <dbReference type="NCBI Taxonomy" id="490093"/>
    <lineage>
        <taxon>Bacteria</taxon>
        <taxon>Pseudomonadati</taxon>
        <taxon>Verrucomicrobiota</taxon>
        <taxon>Verrucomicrobiia</taxon>
        <taxon>Verrucomicrobiales</taxon>
        <taxon>Verrucomicrobiaceae</taxon>
        <taxon>Haloferula</taxon>
    </lineage>
</organism>
<keyword evidence="7 10" id="KW-0472">Membrane</keyword>
<evidence type="ECO:0000256" key="5">
    <source>
        <dbReference type="ARBA" id="ARBA00022960"/>
    </source>
</evidence>
<dbReference type="NCBIfam" id="TIGR01133">
    <property type="entry name" value="murG"/>
    <property type="match status" value="1"/>
</dbReference>
<keyword evidence="1 10" id="KW-1003">Cell membrane</keyword>
<evidence type="ECO:0000313" key="13">
    <source>
        <dbReference type="EMBL" id="MBK1825476.1"/>
    </source>
</evidence>
<dbReference type="PANTHER" id="PTHR21015">
    <property type="entry name" value="UDP-N-ACETYLGLUCOSAMINE--N-ACETYLMURAMYL-(PENTAPEPTIDE) PYROPHOSPHORYL-UNDECAPRENOL N-ACETYLGLUCOSAMINE TRANSFERASE 1"/>
    <property type="match status" value="1"/>
</dbReference>
<comment type="caution">
    <text evidence="13">The sequence shown here is derived from an EMBL/GenBank/DDBJ whole genome shotgun (WGS) entry which is preliminary data.</text>
</comment>
<comment type="caution">
    <text evidence="10">Lacks conserved residue(s) required for the propagation of feature annotation.</text>
</comment>
<accession>A0A934RAM5</accession>
<keyword evidence="14" id="KW-1185">Reference proteome</keyword>
<dbReference type="GO" id="GO:0005886">
    <property type="term" value="C:plasma membrane"/>
    <property type="evidence" value="ECO:0007669"/>
    <property type="project" value="UniProtKB-SubCell"/>
</dbReference>
<dbReference type="Proteomes" id="UP000658278">
    <property type="component" value="Unassembled WGS sequence"/>
</dbReference>
<feature type="binding site" evidence="10">
    <location>
        <position position="130"/>
    </location>
    <ligand>
        <name>UDP-N-acetyl-alpha-D-glucosamine</name>
        <dbReference type="ChEBI" id="CHEBI:57705"/>
    </ligand>
</feature>
<feature type="domain" description="Glycosyl transferase family 28 C-terminal" evidence="12">
    <location>
        <begin position="195"/>
        <end position="355"/>
    </location>
</feature>
<feature type="binding site" evidence="10">
    <location>
        <position position="301"/>
    </location>
    <ligand>
        <name>UDP-N-acetyl-alpha-D-glucosamine</name>
        <dbReference type="ChEBI" id="CHEBI:57705"/>
    </ligand>
</feature>
<evidence type="ECO:0000313" key="14">
    <source>
        <dbReference type="Proteomes" id="UP000658278"/>
    </source>
</evidence>
<dbReference type="EMBL" id="JAENII010000001">
    <property type="protein sequence ID" value="MBK1825476.1"/>
    <property type="molecule type" value="Genomic_DNA"/>
</dbReference>
<dbReference type="GO" id="GO:0051301">
    <property type="term" value="P:cell division"/>
    <property type="evidence" value="ECO:0007669"/>
    <property type="project" value="UniProtKB-KW"/>
</dbReference>
<evidence type="ECO:0000256" key="1">
    <source>
        <dbReference type="ARBA" id="ARBA00022475"/>
    </source>
</evidence>
<dbReference type="EC" id="2.4.1.227" evidence="10"/>
<keyword evidence="4 10" id="KW-0808">Transferase</keyword>
<dbReference type="CDD" id="cd03785">
    <property type="entry name" value="GT28_MurG"/>
    <property type="match status" value="1"/>
</dbReference>
<dbReference type="PANTHER" id="PTHR21015:SF22">
    <property type="entry name" value="GLYCOSYLTRANSFERASE"/>
    <property type="match status" value="1"/>
</dbReference>
<keyword evidence="5 10" id="KW-0133">Cell shape</keyword>
<dbReference type="Pfam" id="PF04101">
    <property type="entry name" value="Glyco_tran_28_C"/>
    <property type="match status" value="1"/>
</dbReference>
<dbReference type="Pfam" id="PF03033">
    <property type="entry name" value="Glyco_transf_28"/>
    <property type="match status" value="1"/>
</dbReference>